<dbReference type="SMART" id="SM00499">
    <property type="entry name" value="AAI"/>
    <property type="match status" value="1"/>
</dbReference>
<sequence>MAAGILKLLASLLLPVLVRMAASPAGAAVEMDEMACADQLESLASCIPFVSGSAPRPTPACCQDTRRVRSSRPECLCLLIKDSADPAMGLPINTTLALRMPAACKIDARVSDCPAILKLPPGSPEAKIFSEAGAGQAPANPSSPASVSGSTSSGSSPTATPGRSKGDGGFPCPVSWWRVGLLVPVAWDLLL</sequence>
<dbReference type="SUPFAM" id="SSF47699">
    <property type="entry name" value="Bifunctional inhibitor/lipid-transfer protein/seed storage 2S albumin"/>
    <property type="match status" value="1"/>
</dbReference>
<name>A0A843UVA7_COLES</name>
<evidence type="ECO:0000256" key="4">
    <source>
        <dbReference type="ARBA" id="ARBA00023180"/>
    </source>
</evidence>
<comment type="similarity">
    <text evidence="1">Belongs to the plant LTP family.</text>
</comment>
<evidence type="ECO:0000256" key="6">
    <source>
        <dbReference type="SAM" id="SignalP"/>
    </source>
</evidence>
<feature type="region of interest" description="Disordered" evidence="5">
    <location>
        <begin position="132"/>
        <end position="167"/>
    </location>
</feature>
<keyword evidence="3" id="KW-1015">Disulfide bond</keyword>
<keyword evidence="9" id="KW-1185">Reference proteome</keyword>
<feature type="chain" id="PRO_5032737278" description="Bifunctional inhibitor/plant lipid transfer protein/seed storage helical domain-containing protein" evidence="6">
    <location>
        <begin position="28"/>
        <end position="191"/>
    </location>
</feature>
<evidence type="ECO:0000313" key="9">
    <source>
        <dbReference type="Proteomes" id="UP000652761"/>
    </source>
</evidence>
<dbReference type="OrthoDB" id="779300at2759"/>
<evidence type="ECO:0000256" key="5">
    <source>
        <dbReference type="SAM" id="MobiDB-lite"/>
    </source>
</evidence>
<dbReference type="CDD" id="cd00010">
    <property type="entry name" value="AAI_LTSS"/>
    <property type="match status" value="1"/>
</dbReference>
<feature type="compositionally biased region" description="Low complexity" evidence="5">
    <location>
        <begin position="132"/>
        <end position="163"/>
    </location>
</feature>
<keyword evidence="2 6" id="KW-0732">Signal</keyword>
<evidence type="ECO:0000256" key="1">
    <source>
        <dbReference type="ARBA" id="ARBA00009748"/>
    </source>
</evidence>
<dbReference type="Pfam" id="PF14368">
    <property type="entry name" value="LTP_2"/>
    <property type="match status" value="1"/>
</dbReference>
<keyword evidence="4" id="KW-0325">Glycoprotein</keyword>
<feature type="signal peptide" evidence="6">
    <location>
        <begin position="1"/>
        <end position="27"/>
    </location>
</feature>
<evidence type="ECO:0000259" key="7">
    <source>
        <dbReference type="SMART" id="SM00499"/>
    </source>
</evidence>
<feature type="domain" description="Bifunctional inhibitor/plant lipid transfer protein/seed storage helical" evidence="7">
    <location>
        <begin position="36"/>
        <end position="113"/>
    </location>
</feature>
<dbReference type="InterPro" id="IPR016140">
    <property type="entry name" value="Bifunc_inhib/LTP/seed_store"/>
</dbReference>
<organism evidence="8 9">
    <name type="scientific">Colocasia esculenta</name>
    <name type="common">Wild taro</name>
    <name type="synonym">Arum esculentum</name>
    <dbReference type="NCBI Taxonomy" id="4460"/>
    <lineage>
        <taxon>Eukaryota</taxon>
        <taxon>Viridiplantae</taxon>
        <taxon>Streptophyta</taxon>
        <taxon>Embryophyta</taxon>
        <taxon>Tracheophyta</taxon>
        <taxon>Spermatophyta</taxon>
        <taxon>Magnoliopsida</taxon>
        <taxon>Liliopsida</taxon>
        <taxon>Araceae</taxon>
        <taxon>Aroideae</taxon>
        <taxon>Colocasieae</taxon>
        <taxon>Colocasia</taxon>
    </lineage>
</organism>
<dbReference type="AlphaFoldDB" id="A0A843UVA7"/>
<proteinExistence type="inferred from homology"/>
<dbReference type="Gene3D" id="1.10.110.10">
    <property type="entry name" value="Plant lipid-transfer and hydrophobic proteins"/>
    <property type="match status" value="1"/>
</dbReference>
<accession>A0A843UVA7</accession>
<reference evidence="8" key="1">
    <citation type="submission" date="2017-07" db="EMBL/GenBank/DDBJ databases">
        <title>Taro Niue Genome Assembly and Annotation.</title>
        <authorList>
            <person name="Atibalentja N."/>
            <person name="Keating K."/>
            <person name="Fields C.J."/>
        </authorList>
    </citation>
    <scope>NUCLEOTIDE SEQUENCE</scope>
    <source>
        <strain evidence="8">Niue_2</strain>
        <tissue evidence="8">Leaf</tissue>
    </source>
</reference>
<protein>
    <recommendedName>
        <fullName evidence="7">Bifunctional inhibitor/plant lipid transfer protein/seed storage helical domain-containing protein</fullName>
    </recommendedName>
</protein>
<comment type="caution">
    <text evidence="8">The sequence shown here is derived from an EMBL/GenBank/DDBJ whole genome shotgun (WGS) entry which is preliminary data.</text>
</comment>
<dbReference type="PANTHER" id="PTHR33044">
    <property type="entry name" value="BIFUNCTIONAL INHIBITOR/LIPID-TRANSFER PROTEIN/SEED STORAGE 2S ALBUMIN SUPERFAMILY PROTEIN-RELATED"/>
    <property type="match status" value="1"/>
</dbReference>
<evidence type="ECO:0000256" key="2">
    <source>
        <dbReference type="ARBA" id="ARBA00022729"/>
    </source>
</evidence>
<dbReference type="EMBL" id="NMUH01000837">
    <property type="protein sequence ID" value="MQL85584.1"/>
    <property type="molecule type" value="Genomic_DNA"/>
</dbReference>
<gene>
    <name evidence="8" type="ORF">Taro_018122</name>
</gene>
<evidence type="ECO:0000313" key="8">
    <source>
        <dbReference type="EMBL" id="MQL85584.1"/>
    </source>
</evidence>
<dbReference type="InterPro" id="IPR036312">
    <property type="entry name" value="Bifun_inhib/LTP/seed_sf"/>
</dbReference>
<dbReference type="InterPro" id="IPR043325">
    <property type="entry name" value="LTSS"/>
</dbReference>
<evidence type="ECO:0000256" key="3">
    <source>
        <dbReference type="ARBA" id="ARBA00023157"/>
    </source>
</evidence>
<dbReference type="Proteomes" id="UP000652761">
    <property type="component" value="Unassembled WGS sequence"/>
</dbReference>